<dbReference type="OrthoDB" id="9787486at2"/>
<name>A0A2S4ZYN1_9SPHI</name>
<dbReference type="InterPro" id="IPR036291">
    <property type="entry name" value="NAD(P)-bd_dom_sf"/>
</dbReference>
<comment type="caution">
    <text evidence="2">The sequence shown here is derived from an EMBL/GenBank/DDBJ whole genome shotgun (WGS) entry which is preliminary data.</text>
</comment>
<dbReference type="Pfam" id="PF13460">
    <property type="entry name" value="NAD_binding_10"/>
    <property type="match status" value="1"/>
</dbReference>
<dbReference type="RefSeq" id="WP_103790040.1">
    <property type="nucleotide sequence ID" value="NZ_PQVF01000011.1"/>
</dbReference>
<reference evidence="2 3" key="1">
    <citation type="submission" date="2018-01" db="EMBL/GenBank/DDBJ databases">
        <authorList>
            <person name="Gaut B.S."/>
            <person name="Morton B.R."/>
            <person name="Clegg M.T."/>
            <person name="Duvall M.R."/>
        </authorList>
    </citation>
    <scope>NUCLEOTIDE SEQUENCE [LARGE SCALE GENOMIC DNA]</scope>
    <source>
        <strain evidence="2 3">HR-AV</strain>
    </source>
</reference>
<dbReference type="InterPro" id="IPR016040">
    <property type="entry name" value="NAD(P)-bd_dom"/>
</dbReference>
<dbReference type="InterPro" id="IPR051606">
    <property type="entry name" value="Polyketide_Oxido-like"/>
</dbReference>
<gene>
    <name evidence="2" type="ORF">C3K47_15350</name>
</gene>
<feature type="domain" description="NAD(P)-binding" evidence="1">
    <location>
        <begin position="7"/>
        <end position="191"/>
    </location>
</feature>
<accession>A0A2S4ZYN1</accession>
<dbReference type="AlphaFoldDB" id="A0A2S4ZYN1"/>
<dbReference type="PANTHER" id="PTHR43355:SF2">
    <property type="entry name" value="FLAVIN REDUCTASE (NADPH)"/>
    <property type="match status" value="1"/>
</dbReference>
<evidence type="ECO:0000313" key="3">
    <source>
        <dbReference type="Proteomes" id="UP000236893"/>
    </source>
</evidence>
<dbReference type="SUPFAM" id="SSF51735">
    <property type="entry name" value="NAD(P)-binding Rossmann-fold domains"/>
    <property type="match status" value="1"/>
</dbReference>
<sequence>MKIIVFGASGRTGSQILKSALSRNIHVTAFARNPYGVHVQHQLLEIIMGDVLDYEKVHEAIEGHDAVLSALGFVNPEHQLIGYSNILKAMNNLEIKRIIAVGGMGVLQATADTIISKTYNFPSQFLPISESHYKVYEALEHSKLDFTFVCPPDIIPGDKTGTYQVKTDYHPGGMSIFSGDLADFMLNEIKDKAFIRKKVGISNNLK</sequence>
<dbReference type="GO" id="GO:0016646">
    <property type="term" value="F:oxidoreductase activity, acting on the CH-NH group of donors, NAD or NADP as acceptor"/>
    <property type="evidence" value="ECO:0007669"/>
    <property type="project" value="TreeGrafter"/>
</dbReference>
<dbReference type="Gene3D" id="3.40.50.720">
    <property type="entry name" value="NAD(P)-binding Rossmann-like Domain"/>
    <property type="match status" value="1"/>
</dbReference>
<dbReference type="EMBL" id="PQVF01000011">
    <property type="protein sequence ID" value="POY35435.1"/>
    <property type="molecule type" value="Genomic_DNA"/>
</dbReference>
<proteinExistence type="predicted"/>
<dbReference type="PANTHER" id="PTHR43355">
    <property type="entry name" value="FLAVIN REDUCTASE (NADPH)"/>
    <property type="match status" value="1"/>
</dbReference>
<evidence type="ECO:0000259" key="1">
    <source>
        <dbReference type="Pfam" id="PF13460"/>
    </source>
</evidence>
<dbReference type="Proteomes" id="UP000236893">
    <property type="component" value="Unassembled WGS sequence"/>
</dbReference>
<evidence type="ECO:0000313" key="2">
    <source>
        <dbReference type="EMBL" id="POY35435.1"/>
    </source>
</evidence>
<keyword evidence="3" id="KW-1185">Reference proteome</keyword>
<protein>
    <recommendedName>
        <fullName evidence="1">NAD(P)-binding domain-containing protein</fullName>
    </recommendedName>
</protein>
<dbReference type="CDD" id="cd05244">
    <property type="entry name" value="BVR-B_like_SDR_a"/>
    <property type="match status" value="1"/>
</dbReference>
<organism evidence="2 3">
    <name type="scientific">Solitalea longa</name>
    <dbReference type="NCBI Taxonomy" id="2079460"/>
    <lineage>
        <taxon>Bacteria</taxon>
        <taxon>Pseudomonadati</taxon>
        <taxon>Bacteroidota</taxon>
        <taxon>Sphingobacteriia</taxon>
        <taxon>Sphingobacteriales</taxon>
        <taxon>Sphingobacteriaceae</taxon>
        <taxon>Solitalea</taxon>
    </lineage>
</organism>